<dbReference type="InterPro" id="IPR012156">
    <property type="entry name" value="Cold_shock_CspA"/>
</dbReference>
<evidence type="ECO:0000256" key="1">
    <source>
        <dbReference type="ARBA" id="ARBA00004496"/>
    </source>
</evidence>
<dbReference type="Gene3D" id="2.40.50.140">
    <property type="entry name" value="Nucleic acid-binding proteins"/>
    <property type="match status" value="1"/>
</dbReference>
<reference evidence="5 6" key="1">
    <citation type="journal article" date="2016" name="Sci. Rep.">
        <title>Metabolic traits of an uncultured archaeal lineage -MSBL1- from brine pools of the Red Sea.</title>
        <authorList>
            <person name="Mwirichia R."/>
            <person name="Alam I."/>
            <person name="Rashid M."/>
            <person name="Vinu M."/>
            <person name="Ba-Alawi W."/>
            <person name="Anthony Kamau A."/>
            <person name="Kamanda Ngugi D."/>
            <person name="Goker M."/>
            <person name="Klenk H.P."/>
            <person name="Bajic V."/>
            <person name="Stingl U."/>
        </authorList>
    </citation>
    <scope>NUCLEOTIDE SEQUENCE [LARGE SCALE GENOMIC DNA]</scope>
    <source>
        <strain evidence="5">SCGC-AAA382A03</strain>
    </source>
</reference>
<feature type="domain" description="CSD" evidence="4">
    <location>
        <begin position="1"/>
        <end position="62"/>
    </location>
</feature>
<dbReference type="InterPro" id="IPR050181">
    <property type="entry name" value="Cold_shock_domain"/>
</dbReference>
<comment type="subcellular location">
    <subcellularLocation>
        <location evidence="1">Cytoplasm</location>
    </subcellularLocation>
</comment>
<dbReference type="PROSITE" id="PS51857">
    <property type="entry name" value="CSD_2"/>
    <property type="match status" value="1"/>
</dbReference>
<dbReference type="PRINTS" id="PR00050">
    <property type="entry name" value="COLDSHOCK"/>
</dbReference>
<evidence type="ECO:0000256" key="3">
    <source>
        <dbReference type="SAM" id="MobiDB-lite"/>
    </source>
</evidence>
<keyword evidence="2" id="KW-0963">Cytoplasm</keyword>
<evidence type="ECO:0000259" key="4">
    <source>
        <dbReference type="PROSITE" id="PS51857"/>
    </source>
</evidence>
<dbReference type="Pfam" id="PF00313">
    <property type="entry name" value="CSD"/>
    <property type="match status" value="1"/>
</dbReference>
<keyword evidence="6" id="KW-1185">Reference proteome</keyword>
<dbReference type="EMBL" id="LHYC01000086">
    <property type="protein sequence ID" value="KXB04041.1"/>
    <property type="molecule type" value="Genomic_DNA"/>
</dbReference>
<dbReference type="GO" id="GO:0003676">
    <property type="term" value="F:nucleic acid binding"/>
    <property type="evidence" value="ECO:0007669"/>
    <property type="project" value="InterPro"/>
</dbReference>
<name>A0A133VC64_9EURY</name>
<sequence>MKGTVKFFDSRKNYGFIEPEDEGEDLFVHASDVESGTLDEGDEVEFDSEEGEKGPRAANVKKL</sequence>
<dbReference type="PANTHER" id="PTHR11544">
    <property type="entry name" value="COLD SHOCK DOMAIN CONTAINING PROTEINS"/>
    <property type="match status" value="1"/>
</dbReference>
<dbReference type="InterPro" id="IPR002059">
    <property type="entry name" value="CSP_DNA-bd"/>
</dbReference>
<dbReference type="CDD" id="cd04458">
    <property type="entry name" value="CSP_CDS"/>
    <property type="match status" value="1"/>
</dbReference>
<dbReference type="SUPFAM" id="SSF50249">
    <property type="entry name" value="Nucleic acid-binding proteins"/>
    <property type="match status" value="1"/>
</dbReference>
<proteinExistence type="predicted"/>
<comment type="caution">
    <text evidence="5">The sequence shown here is derived from an EMBL/GenBank/DDBJ whole genome shotgun (WGS) entry which is preliminary data.</text>
</comment>
<dbReference type="InterPro" id="IPR011129">
    <property type="entry name" value="CSD"/>
</dbReference>
<organism evidence="5 6">
    <name type="scientific">candidate division MSBL1 archaeon SCGC-AAA382A03</name>
    <dbReference type="NCBI Taxonomy" id="1698278"/>
    <lineage>
        <taxon>Archaea</taxon>
        <taxon>Methanobacteriati</taxon>
        <taxon>Methanobacteriota</taxon>
        <taxon>candidate division MSBL1</taxon>
    </lineage>
</organism>
<dbReference type="Proteomes" id="UP000070549">
    <property type="component" value="Unassembled WGS sequence"/>
</dbReference>
<dbReference type="InterPro" id="IPR019844">
    <property type="entry name" value="CSD_CS"/>
</dbReference>
<feature type="region of interest" description="Disordered" evidence="3">
    <location>
        <begin position="36"/>
        <end position="63"/>
    </location>
</feature>
<evidence type="ECO:0000313" key="5">
    <source>
        <dbReference type="EMBL" id="KXB04041.1"/>
    </source>
</evidence>
<dbReference type="PIRSF" id="PIRSF002599">
    <property type="entry name" value="Cold_shock_A"/>
    <property type="match status" value="1"/>
</dbReference>
<dbReference type="SMART" id="SM00357">
    <property type="entry name" value="CSP"/>
    <property type="match status" value="1"/>
</dbReference>
<dbReference type="InterPro" id="IPR012340">
    <property type="entry name" value="NA-bd_OB-fold"/>
</dbReference>
<dbReference type="GO" id="GO:0005737">
    <property type="term" value="C:cytoplasm"/>
    <property type="evidence" value="ECO:0007669"/>
    <property type="project" value="UniProtKB-SubCell"/>
</dbReference>
<evidence type="ECO:0000313" key="6">
    <source>
        <dbReference type="Proteomes" id="UP000070549"/>
    </source>
</evidence>
<dbReference type="Gene3D" id="6.20.370.130">
    <property type="match status" value="1"/>
</dbReference>
<evidence type="ECO:0000256" key="2">
    <source>
        <dbReference type="ARBA" id="ARBA00022490"/>
    </source>
</evidence>
<accession>A0A133VC64</accession>
<dbReference type="PROSITE" id="PS00352">
    <property type="entry name" value="CSD_1"/>
    <property type="match status" value="1"/>
</dbReference>
<dbReference type="AlphaFoldDB" id="A0A133VC64"/>
<protein>
    <submittedName>
        <fullName evidence="5">Cold-shock protein</fullName>
    </submittedName>
</protein>
<feature type="compositionally biased region" description="Acidic residues" evidence="3">
    <location>
        <begin position="37"/>
        <end position="50"/>
    </location>
</feature>
<gene>
    <name evidence="5" type="ORF">AKJ49_02390</name>
</gene>